<protein>
    <submittedName>
        <fullName evidence="2">Uncharacterized protein</fullName>
    </submittedName>
</protein>
<feature type="transmembrane region" description="Helical" evidence="1">
    <location>
        <begin position="96"/>
        <end position="114"/>
    </location>
</feature>
<feature type="transmembrane region" description="Helical" evidence="1">
    <location>
        <begin position="38"/>
        <end position="58"/>
    </location>
</feature>
<dbReference type="RefSeq" id="WP_073257178.1">
    <property type="nucleotide sequence ID" value="NZ_FQZQ01000044.1"/>
</dbReference>
<keyword evidence="3" id="KW-1185">Reference proteome</keyword>
<keyword evidence="1" id="KW-0472">Membrane</keyword>
<name>A0A1M6TRM3_9RHOB</name>
<accession>A0A1M6TRM3</accession>
<dbReference type="AlphaFoldDB" id="A0A1M6TRM3"/>
<proteinExistence type="predicted"/>
<evidence type="ECO:0000256" key="1">
    <source>
        <dbReference type="SAM" id="Phobius"/>
    </source>
</evidence>
<dbReference type="STRING" id="1470563.SAMN05444000_1446"/>
<feature type="transmembrane region" description="Helical" evidence="1">
    <location>
        <begin position="70"/>
        <end position="90"/>
    </location>
</feature>
<keyword evidence="1" id="KW-1133">Transmembrane helix</keyword>
<evidence type="ECO:0000313" key="2">
    <source>
        <dbReference type="EMBL" id="SHK59587.1"/>
    </source>
</evidence>
<keyword evidence="1" id="KW-0812">Transmembrane</keyword>
<gene>
    <name evidence="2" type="ORF">SAMN05444000_1446</name>
</gene>
<dbReference type="Proteomes" id="UP000183982">
    <property type="component" value="Unassembled WGS sequence"/>
</dbReference>
<evidence type="ECO:0000313" key="3">
    <source>
        <dbReference type="Proteomes" id="UP000183982"/>
    </source>
</evidence>
<dbReference type="EMBL" id="FQZQ01000044">
    <property type="protein sequence ID" value="SHK59587.1"/>
    <property type="molecule type" value="Genomic_DNA"/>
</dbReference>
<reference evidence="3" key="1">
    <citation type="submission" date="2016-11" db="EMBL/GenBank/DDBJ databases">
        <authorList>
            <person name="Varghese N."/>
            <person name="Submissions S."/>
        </authorList>
    </citation>
    <scope>NUCLEOTIDE SEQUENCE [LARGE SCALE GENOMIC DNA]</scope>
    <source>
        <strain evidence="3">DSM 100564</strain>
    </source>
</reference>
<dbReference type="OrthoDB" id="1122739at2"/>
<organism evidence="2 3">
    <name type="scientific">Shimia gijangensis</name>
    <dbReference type="NCBI Taxonomy" id="1470563"/>
    <lineage>
        <taxon>Bacteria</taxon>
        <taxon>Pseudomonadati</taxon>
        <taxon>Pseudomonadota</taxon>
        <taxon>Alphaproteobacteria</taxon>
        <taxon>Rhodobacterales</taxon>
        <taxon>Roseobacteraceae</taxon>
    </lineage>
</organism>
<sequence>MSKFKTAALIAIVFGLLTIFSGGSTLFAGLDMGTVVPFVLWFNFLAGFAYVTAGLGLWGEKPWAARLSMLITTATLLVAFAFAIHVLRGLPYEPRTLGALVFRCGVWLWIAWVARSLTRPALL</sequence>